<dbReference type="EMBL" id="JAIWYP010000001">
    <property type="protein sequence ID" value="KAH3883419.1"/>
    <property type="molecule type" value="Genomic_DNA"/>
</dbReference>
<reference evidence="1" key="1">
    <citation type="journal article" date="2019" name="bioRxiv">
        <title>The Genome of the Zebra Mussel, Dreissena polymorpha: A Resource for Invasive Species Research.</title>
        <authorList>
            <person name="McCartney M.A."/>
            <person name="Auch B."/>
            <person name="Kono T."/>
            <person name="Mallez S."/>
            <person name="Zhang Y."/>
            <person name="Obille A."/>
            <person name="Becker A."/>
            <person name="Abrahante J.E."/>
            <person name="Garbe J."/>
            <person name="Badalamenti J.P."/>
            <person name="Herman A."/>
            <person name="Mangelson H."/>
            <person name="Liachko I."/>
            <person name="Sullivan S."/>
            <person name="Sone E.D."/>
            <person name="Koren S."/>
            <person name="Silverstein K.A.T."/>
            <person name="Beckman K.B."/>
            <person name="Gohl D.M."/>
        </authorList>
    </citation>
    <scope>NUCLEOTIDE SEQUENCE</scope>
    <source>
        <strain evidence="1">Duluth1</strain>
        <tissue evidence="1">Whole animal</tissue>
    </source>
</reference>
<dbReference type="AlphaFoldDB" id="A0A9D4MX94"/>
<gene>
    <name evidence="1" type="ORF">DPMN_007374</name>
</gene>
<comment type="caution">
    <text evidence="1">The sequence shown here is derived from an EMBL/GenBank/DDBJ whole genome shotgun (WGS) entry which is preliminary data.</text>
</comment>
<evidence type="ECO:0000313" key="1">
    <source>
        <dbReference type="EMBL" id="KAH3883419.1"/>
    </source>
</evidence>
<protein>
    <submittedName>
        <fullName evidence="1">Uncharacterized protein</fullName>
    </submittedName>
</protein>
<evidence type="ECO:0000313" key="2">
    <source>
        <dbReference type="Proteomes" id="UP000828390"/>
    </source>
</evidence>
<dbReference type="Proteomes" id="UP000828390">
    <property type="component" value="Unassembled WGS sequence"/>
</dbReference>
<reference evidence="1" key="2">
    <citation type="submission" date="2020-11" db="EMBL/GenBank/DDBJ databases">
        <authorList>
            <person name="McCartney M.A."/>
            <person name="Auch B."/>
            <person name="Kono T."/>
            <person name="Mallez S."/>
            <person name="Becker A."/>
            <person name="Gohl D.M."/>
            <person name="Silverstein K.A.T."/>
            <person name="Koren S."/>
            <person name="Bechman K.B."/>
            <person name="Herman A."/>
            <person name="Abrahante J.E."/>
            <person name="Garbe J."/>
        </authorList>
    </citation>
    <scope>NUCLEOTIDE SEQUENCE</scope>
    <source>
        <strain evidence="1">Duluth1</strain>
        <tissue evidence="1">Whole animal</tissue>
    </source>
</reference>
<organism evidence="1 2">
    <name type="scientific">Dreissena polymorpha</name>
    <name type="common">Zebra mussel</name>
    <name type="synonym">Mytilus polymorpha</name>
    <dbReference type="NCBI Taxonomy" id="45954"/>
    <lineage>
        <taxon>Eukaryota</taxon>
        <taxon>Metazoa</taxon>
        <taxon>Spiralia</taxon>
        <taxon>Lophotrochozoa</taxon>
        <taxon>Mollusca</taxon>
        <taxon>Bivalvia</taxon>
        <taxon>Autobranchia</taxon>
        <taxon>Heteroconchia</taxon>
        <taxon>Euheterodonta</taxon>
        <taxon>Imparidentia</taxon>
        <taxon>Neoheterodontei</taxon>
        <taxon>Myida</taxon>
        <taxon>Dreissenoidea</taxon>
        <taxon>Dreissenidae</taxon>
        <taxon>Dreissena</taxon>
    </lineage>
</organism>
<sequence>MSRSMRKEPYSKCDLHRSSPACIIAQSGMELSCLAQPAQLHSLVWSYPVKPSLHNCTVWYGATLSSPACTIAQSGMELPCLAQPAQLHSLVWSYPV</sequence>
<accession>A0A9D4MX94</accession>
<keyword evidence="2" id="KW-1185">Reference proteome</keyword>
<proteinExistence type="predicted"/>
<name>A0A9D4MX94_DREPO</name>